<keyword evidence="8 12" id="KW-0479">Metal-binding</keyword>
<dbReference type="RefSeq" id="WP_069692911.1">
    <property type="nucleotide sequence ID" value="NZ_CP017147.1"/>
</dbReference>
<comment type="function">
    <text evidence="12">Catalyzes the condensation of para-aminobenzoate (pABA) with 6-hydroxymethyl-7,8-dihydropterin diphosphate (DHPt-PP) to form 7,8-dihydropteroate (H2Pte), the immediate precursor of folate derivatives.</text>
</comment>
<evidence type="ECO:0000256" key="9">
    <source>
        <dbReference type="ARBA" id="ARBA00022842"/>
    </source>
</evidence>
<dbReference type="Gene3D" id="3.20.20.20">
    <property type="entry name" value="Dihydropteroate synthase-like"/>
    <property type="match status" value="1"/>
</dbReference>
<dbReference type="AlphaFoldDB" id="A0A1D7U8L0"/>
<dbReference type="PROSITE" id="PS00793">
    <property type="entry name" value="DHPS_2"/>
    <property type="match status" value="1"/>
</dbReference>
<comment type="similarity">
    <text evidence="4 12">Belongs to the DHPS family.</text>
</comment>
<dbReference type="InterPro" id="IPR045031">
    <property type="entry name" value="DHP_synth-like"/>
</dbReference>
<keyword evidence="15" id="KW-1185">Reference proteome</keyword>
<dbReference type="PROSITE" id="PS00792">
    <property type="entry name" value="DHPS_1"/>
    <property type="match status" value="1"/>
</dbReference>
<evidence type="ECO:0000256" key="11">
    <source>
        <dbReference type="ARBA" id="ARBA00030193"/>
    </source>
</evidence>
<dbReference type="GO" id="GO:0005829">
    <property type="term" value="C:cytosol"/>
    <property type="evidence" value="ECO:0007669"/>
    <property type="project" value="TreeGrafter"/>
</dbReference>
<dbReference type="PANTHER" id="PTHR20941:SF1">
    <property type="entry name" value="FOLIC ACID SYNTHESIS PROTEIN FOL1"/>
    <property type="match status" value="1"/>
</dbReference>
<comment type="cofactor">
    <cofactor evidence="2 12">
        <name>Mg(2+)</name>
        <dbReference type="ChEBI" id="CHEBI:18420"/>
    </cofactor>
</comment>
<dbReference type="SUPFAM" id="SSF51717">
    <property type="entry name" value="Dihydropteroate synthetase-like"/>
    <property type="match status" value="1"/>
</dbReference>
<dbReference type="GO" id="GO:0046656">
    <property type="term" value="P:folic acid biosynthetic process"/>
    <property type="evidence" value="ECO:0007669"/>
    <property type="project" value="UniProtKB-KW"/>
</dbReference>
<sequence>MSLALILPDGHSLALDARPLIMGVVNITPDSFSDGGLLANAEEAIAHGLTLAMEGAAIIDVGGESTRPGHAAIDAATEIARVRPVVAGLANALSLPVSIDTWKAEVAEAALSAGAAIVNDVWGAQREPAIAEVAARYGAPMVLMHNRDTVDPDIDIFDDVLRFLERSIAIATSAGVPHSQIVVDPGIGFGKAPAQNLALIRDLGRLKELGCPILLGASRKSMIGQITGQKIAAERVAGSISSHLYGVSQGAAIIRAHDVRAHNEALQVWAAIANSASLNSAKGAP</sequence>
<evidence type="ECO:0000256" key="1">
    <source>
        <dbReference type="ARBA" id="ARBA00000012"/>
    </source>
</evidence>
<evidence type="ECO:0000313" key="15">
    <source>
        <dbReference type="Proteomes" id="UP000094969"/>
    </source>
</evidence>
<dbReference type="KEGG" id="bvv:BHK69_27655"/>
<dbReference type="Proteomes" id="UP000094969">
    <property type="component" value="Chromosome"/>
</dbReference>
<dbReference type="UniPathway" id="UPA00077">
    <property type="reaction ID" value="UER00156"/>
</dbReference>
<dbReference type="PROSITE" id="PS50972">
    <property type="entry name" value="PTERIN_BINDING"/>
    <property type="match status" value="1"/>
</dbReference>
<evidence type="ECO:0000256" key="6">
    <source>
        <dbReference type="ARBA" id="ARBA00016919"/>
    </source>
</evidence>
<dbReference type="GO" id="GO:0046654">
    <property type="term" value="P:tetrahydrofolate biosynthetic process"/>
    <property type="evidence" value="ECO:0007669"/>
    <property type="project" value="UniProtKB-UniPathway"/>
</dbReference>
<proteinExistence type="inferred from homology"/>
<evidence type="ECO:0000256" key="5">
    <source>
        <dbReference type="ARBA" id="ARBA00012458"/>
    </source>
</evidence>
<dbReference type="InterPro" id="IPR000489">
    <property type="entry name" value="Pterin-binding_dom"/>
</dbReference>
<evidence type="ECO:0000256" key="3">
    <source>
        <dbReference type="ARBA" id="ARBA00004763"/>
    </source>
</evidence>
<dbReference type="FunFam" id="3.20.20.20:FF:000006">
    <property type="entry name" value="Dihydropteroate synthase"/>
    <property type="match status" value="1"/>
</dbReference>
<accession>A0A1D7U8L0</accession>
<name>A0A1D7U8L0_9HYPH</name>
<evidence type="ECO:0000256" key="12">
    <source>
        <dbReference type="RuleBase" id="RU361205"/>
    </source>
</evidence>
<dbReference type="InterPro" id="IPR006390">
    <property type="entry name" value="DHP_synth_dom"/>
</dbReference>
<dbReference type="OrthoDB" id="9811744at2"/>
<dbReference type="NCBIfam" id="TIGR01496">
    <property type="entry name" value="DHPS"/>
    <property type="match status" value="1"/>
</dbReference>
<dbReference type="PANTHER" id="PTHR20941">
    <property type="entry name" value="FOLATE SYNTHESIS PROTEINS"/>
    <property type="match status" value="1"/>
</dbReference>
<feature type="domain" description="Pterin-binding" evidence="13">
    <location>
        <begin position="19"/>
        <end position="267"/>
    </location>
</feature>
<dbReference type="InterPro" id="IPR011005">
    <property type="entry name" value="Dihydropteroate_synth-like_sf"/>
</dbReference>
<evidence type="ECO:0000256" key="2">
    <source>
        <dbReference type="ARBA" id="ARBA00001946"/>
    </source>
</evidence>
<organism evidence="14 15">
    <name type="scientific">Bosea vaviloviae</name>
    <dbReference type="NCBI Taxonomy" id="1526658"/>
    <lineage>
        <taxon>Bacteria</taxon>
        <taxon>Pseudomonadati</taxon>
        <taxon>Pseudomonadota</taxon>
        <taxon>Alphaproteobacteria</taxon>
        <taxon>Hyphomicrobiales</taxon>
        <taxon>Boseaceae</taxon>
        <taxon>Bosea</taxon>
    </lineage>
</organism>
<evidence type="ECO:0000256" key="7">
    <source>
        <dbReference type="ARBA" id="ARBA00022679"/>
    </source>
</evidence>
<keyword evidence="10 12" id="KW-0289">Folate biosynthesis</keyword>
<dbReference type="EC" id="2.5.1.15" evidence="5 12"/>
<reference evidence="14 15" key="1">
    <citation type="journal article" date="2015" name="Antonie Van Leeuwenhoek">
        <title>Bosea vaviloviae sp. nov., a new species of slow-growing rhizobia isolated from nodules of the relict species Vavilovia formosa (Stev.) Fed.</title>
        <authorList>
            <person name="Safronova V.I."/>
            <person name="Kuznetsova I.G."/>
            <person name="Sazanova A.L."/>
            <person name="Kimeklis A.K."/>
            <person name="Belimov A.A."/>
            <person name="Andronov E.E."/>
            <person name="Pinaev A.G."/>
            <person name="Chizhevskaya E.P."/>
            <person name="Pukhaev A.R."/>
            <person name="Popov K.P."/>
            <person name="Willems A."/>
            <person name="Tikhonovich I.A."/>
        </authorList>
    </citation>
    <scope>NUCLEOTIDE SEQUENCE [LARGE SCALE GENOMIC DNA]</scope>
    <source>
        <strain evidence="14 15">Vaf18</strain>
    </source>
</reference>
<keyword evidence="9 12" id="KW-0460">Magnesium</keyword>
<evidence type="ECO:0000259" key="13">
    <source>
        <dbReference type="PROSITE" id="PS50972"/>
    </source>
</evidence>
<gene>
    <name evidence="14" type="ORF">BHK69_27655</name>
</gene>
<comment type="pathway">
    <text evidence="3 12">Cofactor biosynthesis; tetrahydrofolate biosynthesis; 7,8-dihydrofolate from 2-amino-4-hydroxy-6-hydroxymethyl-7,8-dihydropteridine diphosphate and 4-aminobenzoate: step 1/2.</text>
</comment>
<evidence type="ECO:0000256" key="10">
    <source>
        <dbReference type="ARBA" id="ARBA00022909"/>
    </source>
</evidence>
<comment type="catalytic activity">
    <reaction evidence="1">
        <text>(7,8-dihydropterin-6-yl)methyl diphosphate + 4-aminobenzoate = 7,8-dihydropteroate + diphosphate</text>
        <dbReference type="Rhea" id="RHEA:19949"/>
        <dbReference type="ChEBI" id="CHEBI:17836"/>
        <dbReference type="ChEBI" id="CHEBI:17839"/>
        <dbReference type="ChEBI" id="CHEBI:33019"/>
        <dbReference type="ChEBI" id="CHEBI:72950"/>
        <dbReference type="EC" id="2.5.1.15"/>
    </reaction>
</comment>
<evidence type="ECO:0000256" key="8">
    <source>
        <dbReference type="ARBA" id="ARBA00022723"/>
    </source>
</evidence>
<dbReference type="GO" id="GO:0046872">
    <property type="term" value="F:metal ion binding"/>
    <property type="evidence" value="ECO:0007669"/>
    <property type="project" value="UniProtKB-KW"/>
</dbReference>
<evidence type="ECO:0000313" key="14">
    <source>
        <dbReference type="EMBL" id="AOO83716.1"/>
    </source>
</evidence>
<dbReference type="GO" id="GO:0004156">
    <property type="term" value="F:dihydropteroate synthase activity"/>
    <property type="evidence" value="ECO:0007669"/>
    <property type="project" value="UniProtKB-EC"/>
</dbReference>
<dbReference type="CDD" id="cd00739">
    <property type="entry name" value="DHPS"/>
    <property type="match status" value="1"/>
</dbReference>
<dbReference type="Pfam" id="PF00809">
    <property type="entry name" value="Pterin_bind"/>
    <property type="match status" value="1"/>
</dbReference>
<keyword evidence="7 12" id="KW-0808">Transferase</keyword>
<protein>
    <recommendedName>
        <fullName evidence="6 12">Dihydropteroate synthase</fullName>
        <shortName evidence="12">DHPS</shortName>
        <ecNumber evidence="5 12">2.5.1.15</ecNumber>
    </recommendedName>
    <alternativeName>
        <fullName evidence="11 12">Dihydropteroate pyrophosphorylase</fullName>
    </alternativeName>
</protein>
<dbReference type="STRING" id="1526658.BHK69_27655"/>
<dbReference type="EMBL" id="CP017147">
    <property type="protein sequence ID" value="AOO83716.1"/>
    <property type="molecule type" value="Genomic_DNA"/>
</dbReference>
<evidence type="ECO:0000256" key="4">
    <source>
        <dbReference type="ARBA" id="ARBA00009503"/>
    </source>
</evidence>